<dbReference type="RefSeq" id="WP_070954664.1">
    <property type="nucleotide sequence ID" value="NZ_CP015208.1"/>
</dbReference>
<evidence type="ECO:0000313" key="4">
    <source>
        <dbReference type="Proteomes" id="UP000243784"/>
    </source>
</evidence>
<dbReference type="KEGG" id="rpla:A4Z71_04070"/>
<keyword evidence="2" id="KW-1133">Transmembrane helix</keyword>
<dbReference type="OrthoDB" id="5194448at2"/>
<keyword evidence="4" id="KW-1185">Reference proteome</keyword>
<feature type="transmembrane region" description="Helical" evidence="2">
    <location>
        <begin position="105"/>
        <end position="130"/>
    </location>
</feature>
<gene>
    <name evidence="3" type="ORF">A4Z71_04070</name>
</gene>
<evidence type="ECO:0000313" key="3">
    <source>
        <dbReference type="EMBL" id="AOY56153.1"/>
    </source>
</evidence>
<sequence>MTEPNKTAGKGRPTPTRKEREAAQRRPLVGDKSPEAKKAAKAKLAEERRKAREGMSNGDERYLTARDRGPQRRMARDIVDSQFTIGEMILPSLMVVILISAVDDFLVQLITLIVMWVLFLAVGINAYFIGRGASRRIGEKYGVENLERGIRWYAAMRSIQMRPMRLPKAQVKRGTKI</sequence>
<evidence type="ECO:0000256" key="2">
    <source>
        <dbReference type="SAM" id="Phobius"/>
    </source>
</evidence>
<organism evidence="3 4">
    <name type="scientific">Candidatus Rhodoluna planktonica</name>
    <dbReference type="NCBI Taxonomy" id="535712"/>
    <lineage>
        <taxon>Bacteria</taxon>
        <taxon>Bacillati</taxon>
        <taxon>Actinomycetota</taxon>
        <taxon>Actinomycetes</taxon>
        <taxon>Micrococcales</taxon>
        <taxon>Microbacteriaceae</taxon>
        <taxon>Luna cluster</taxon>
        <taxon>Luna-1 subcluster</taxon>
        <taxon>Rhodoluna</taxon>
    </lineage>
</organism>
<dbReference type="STRING" id="535712.A4Z71_04070"/>
<proteinExistence type="predicted"/>
<protein>
    <recommendedName>
        <fullName evidence="5">DUF3043 domain-containing protein</fullName>
    </recommendedName>
</protein>
<evidence type="ECO:0008006" key="5">
    <source>
        <dbReference type="Google" id="ProtNLM"/>
    </source>
</evidence>
<dbReference type="EMBL" id="CP015208">
    <property type="protein sequence ID" value="AOY56153.1"/>
    <property type="molecule type" value="Genomic_DNA"/>
</dbReference>
<feature type="transmembrane region" description="Helical" evidence="2">
    <location>
        <begin position="78"/>
        <end position="99"/>
    </location>
</feature>
<accession>A0A1D9DZB8</accession>
<keyword evidence="2" id="KW-0812">Transmembrane</keyword>
<dbReference type="Pfam" id="PF11241">
    <property type="entry name" value="DUF3043"/>
    <property type="match status" value="1"/>
</dbReference>
<dbReference type="Proteomes" id="UP000243784">
    <property type="component" value="Chromosome"/>
</dbReference>
<keyword evidence="2" id="KW-0472">Membrane</keyword>
<reference evidence="3 4" key="1">
    <citation type="journal article" date="2016" name="Biochim. Biophys. Acta">
        <title>Photochemical characterization of actinorhodopsin and its functional existence in the natural host.</title>
        <authorList>
            <person name="Nakamura S."/>
            <person name="Kikukawa T."/>
            <person name="Tamogami J."/>
            <person name="Kamiya M."/>
            <person name="Aizawa T."/>
            <person name="Hahn M.W."/>
            <person name="Ihara K."/>
            <person name="Kamo N."/>
            <person name="Demura M."/>
        </authorList>
    </citation>
    <scope>NUCLEOTIDE SEQUENCE [LARGE SCALE GENOMIC DNA]</scope>
    <source>
        <strain evidence="3 4">MWH-Dar1</strain>
    </source>
</reference>
<evidence type="ECO:0000256" key="1">
    <source>
        <dbReference type="SAM" id="MobiDB-lite"/>
    </source>
</evidence>
<feature type="compositionally biased region" description="Basic and acidic residues" evidence="1">
    <location>
        <begin position="16"/>
        <end position="62"/>
    </location>
</feature>
<dbReference type="AlphaFoldDB" id="A0A1D9DZB8"/>
<dbReference type="InterPro" id="IPR021403">
    <property type="entry name" value="DUF3043"/>
</dbReference>
<name>A0A1D9DZB8_9MICO</name>
<feature type="region of interest" description="Disordered" evidence="1">
    <location>
        <begin position="1"/>
        <end position="62"/>
    </location>
</feature>